<dbReference type="Gene3D" id="2.40.160.10">
    <property type="entry name" value="Porin"/>
    <property type="match status" value="1"/>
</dbReference>
<feature type="signal peptide" evidence="11">
    <location>
        <begin position="1"/>
        <end position="19"/>
    </location>
</feature>
<keyword evidence="10" id="KW-0998">Cell outer membrane</keyword>
<evidence type="ECO:0000256" key="10">
    <source>
        <dbReference type="ARBA" id="ARBA00023237"/>
    </source>
</evidence>
<dbReference type="Proteomes" id="UP000198844">
    <property type="component" value="Unassembled WGS sequence"/>
</dbReference>
<dbReference type="GO" id="GO:0015288">
    <property type="term" value="F:porin activity"/>
    <property type="evidence" value="ECO:0007669"/>
    <property type="project" value="UniProtKB-KW"/>
</dbReference>
<keyword evidence="9" id="KW-0472">Membrane</keyword>
<dbReference type="InterPro" id="IPR033900">
    <property type="entry name" value="Gram_neg_porin_domain"/>
</dbReference>
<evidence type="ECO:0000256" key="11">
    <source>
        <dbReference type="SAM" id="SignalP"/>
    </source>
</evidence>
<dbReference type="CDD" id="cd00342">
    <property type="entry name" value="gram_neg_porins"/>
    <property type="match status" value="1"/>
</dbReference>
<gene>
    <name evidence="13" type="ORF">SAMN05192563_1004447</name>
</gene>
<dbReference type="EMBL" id="FPBH01000004">
    <property type="protein sequence ID" value="SFT86047.1"/>
    <property type="molecule type" value="Genomic_DNA"/>
</dbReference>
<evidence type="ECO:0000256" key="9">
    <source>
        <dbReference type="ARBA" id="ARBA00023136"/>
    </source>
</evidence>
<dbReference type="GO" id="GO:0046930">
    <property type="term" value="C:pore complex"/>
    <property type="evidence" value="ECO:0007669"/>
    <property type="project" value="UniProtKB-KW"/>
</dbReference>
<evidence type="ECO:0000256" key="4">
    <source>
        <dbReference type="ARBA" id="ARBA00022452"/>
    </source>
</evidence>
<feature type="domain" description="Porin" evidence="12">
    <location>
        <begin position="6"/>
        <end position="311"/>
    </location>
</feature>
<sequence length="349" mass="36483">MSKKIALACALVFCGVAHAQSSVTLYGLIDAGITYTNNLTGSAGNGSALQFISGSSQGDRWGLKGAEDLGGGTRLDFVLENGFVLANGKLGQGGRMFGLQSYVGLSGPWGALTMGRQYDLIGWIFPAYAVASNTPAGLLAWSLPTNAAGGYTLDNRVWGDEVDNSVKYMSPNFGGFSFGAMYGFGNIAGSLGTNSSTNFSVSYDHGPFSATLAYMAIHNVTTSANSVEYAAGAAYMIGKVRIFGLVTDVQLSGGAKQRATTFEGGAAYTLRPDLSLAAGYQFQKRNNDVGSANQLTLSADYFLSKRTDVYLIGALGHDYGYGAQVQAGYGSVSSTSTQVAARIGLRHKF</sequence>
<evidence type="ECO:0000256" key="6">
    <source>
        <dbReference type="ARBA" id="ARBA00022729"/>
    </source>
</evidence>
<keyword evidence="5" id="KW-0812">Transmembrane</keyword>
<evidence type="ECO:0000256" key="3">
    <source>
        <dbReference type="ARBA" id="ARBA00022448"/>
    </source>
</evidence>
<dbReference type="InterPro" id="IPR001702">
    <property type="entry name" value="Porin_Gram-ve"/>
</dbReference>
<dbReference type="InterPro" id="IPR050298">
    <property type="entry name" value="Gram-neg_bact_OMP"/>
</dbReference>
<evidence type="ECO:0000313" key="13">
    <source>
        <dbReference type="EMBL" id="SFT86047.1"/>
    </source>
</evidence>
<keyword evidence="7" id="KW-0406">Ion transport</keyword>
<dbReference type="OrthoDB" id="8679056at2"/>
<dbReference type="GO" id="GO:0034220">
    <property type="term" value="P:monoatomic ion transmembrane transport"/>
    <property type="evidence" value="ECO:0007669"/>
    <property type="project" value="InterPro"/>
</dbReference>
<protein>
    <submittedName>
        <fullName evidence="13">Outer membrane protein (Porin)</fullName>
    </submittedName>
</protein>
<organism evidence="13 14">
    <name type="scientific">Paraburkholderia aspalathi</name>
    <dbReference type="NCBI Taxonomy" id="1324617"/>
    <lineage>
        <taxon>Bacteria</taxon>
        <taxon>Pseudomonadati</taxon>
        <taxon>Pseudomonadota</taxon>
        <taxon>Betaproteobacteria</taxon>
        <taxon>Burkholderiales</taxon>
        <taxon>Burkholderiaceae</taxon>
        <taxon>Paraburkholderia</taxon>
    </lineage>
</organism>
<evidence type="ECO:0000259" key="12">
    <source>
        <dbReference type="Pfam" id="PF13609"/>
    </source>
</evidence>
<evidence type="ECO:0000256" key="5">
    <source>
        <dbReference type="ARBA" id="ARBA00022692"/>
    </source>
</evidence>
<keyword evidence="6 11" id="KW-0732">Signal</keyword>
<name>A0A1I7BFU9_9BURK</name>
<dbReference type="GO" id="GO:0009279">
    <property type="term" value="C:cell outer membrane"/>
    <property type="evidence" value="ECO:0007669"/>
    <property type="project" value="UniProtKB-SubCell"/>
</dbReference>
<evidence type="ECO:0000256" key="8">
    <source>
        <dbReference type="ARBA" id="ARBA00023114"/>
    </source>
</evidence>
<evidence type="ECO:0000313" key="14">
    <source>
        <dbReference type="Proteomes" id="UP000198844"/>
    </source>
</evidence>
<feature type="chain" id="PRO_5011653847" evidence="11">
    <location>
        <begin position="20"/>
        <end position="349"/>
    </location>
</feature>
<dbReference type="AlphaFoldDB" id="A0A1I7BFU9"/>
<proteinExistence type="predicted"/>
<comment type="subunit">
    <text evidence="2">Homotrimer.</text>
</comment>
<dbReference type="RefSeq" id="WP_093634020.1">
    <property type="nucleotide sequence ID" value="NZ_FPBH01000004.1"/>
</dbReference>
<keyword evidence="4" id="KW-1134">Transmembrane beta strand</keyword>
<evidence type="ECO:0000256" key="2">
    <source>
        <dbReference type="ARBA" id="ARBA00011233"/>
    </source>
</evidence>
<comment type="subcellular location">
    <subcellularLocation>
        <location evidence="1">Cell outer membrane</location>
        <topology evidence="1">Multi-pass membrane protein</topology>
    </subcellularLocation>
</comment>
<dbReference type="SUPFAM" id="SSF56935">
    <property type="entry name" value="Porins"/>
    <property type="match status" value="1"/>
</dbReference>
<keyword evidence="3" id="KW-0813">Transport</keyword>
<dbReference type="PANTHER" id="PTHR34501:SF9">
    <property type="entry name" value="MAJOR OUTER MEMBRANE PROTEIN P.IA"/>
    <property type="match status" value="1"/>
</dbReference>
<dbReference type="PANTHER" id="PTHR34501">
    <property type="entry name" value="PROTEIN YDDL-RELATED"/>
    <property type="match status" value="1"/>
</dbReference>
<dbReference type="Pfam" id="PF13609">
    <property type="entry name" value="Porin_4"/>
    <property type="match status" value="1"/>
</dbReference>
<dbReference type="InterPro" id="IPR023614">
    <property type="entry name" value="Porin_dom_sf"/>
</dbReference>
<keyword evidence="8" id="KW-0626">Porin</keyword>
<evidence type="ECO:0000256" key="7">
    <source>
        <dbReference type="ARBA" id="ARBA00023065"/>
    </source>
</evidence>
<dbReference type="PRINTS" id="PR00182">
    <property type="entry name" value="ECOLNEIPORIN"/>
</dbReference>
<reference evidence="13 14" key="1">
    <citation type="submission" date="2016-10" db="EMBL/GenBank/DDBJ databases">
        <authorList>
            <person name="de Groot N.N."/>
        </authorList>
    </citation>
    <scope>NUCLEOTIDE SEQUENCE [LARGE SCALE GENOMIC DNA]</scope>
    <source>
        <strain evidence="13 14">LMG 27731</strain>
    </source>
</reference>
<evidence type="ECO:0000256" key="1">
    <source>
        <dbReference type="ARBA" id="ARBA00004571"/>
    </source>
</evidence>
<accession>A0A1I7BFU9</accession>